<gene>
    <name evidence="1" type="ORF">GCM10009754_68790</name>
</gene>
<dbReference type="RefSeq" id="WP_344428733.1">
    <property type="nucleotide sequence ID" value="NZ_BAAANN010000036.1"/>
</dbReference>
<dbReference type="Proteomes" id="UP001501116">
    <property type="component" value="Unassembled WGS sequence"/>
</dbReference>
<sequence length="416" mass="44022">MSLLAKLRKPARTGAGHDVTRVGEVLVVHAGDGGTAEARSLAASLPADPEHQVVVADLPPESPVELWESFAAALPDGQGPVRLVPGRRPLCFGSHVGPWLAERIARPVLAPYGLAIENGAGLFVHSGPRTGWGWFRPGRTPEWAAKRFPCPAWEAPEFAETRAVRGGAVAEPLPAGVWLRPGGADAVFERGRVRLIRTVPCLPDAPTIVLGSPDVPGLDLAEVKEFWRTLPGEVRARARFVAFGGLALPGDVSFGQALADALDAPVLCCTGIPVGSPRTPDVFALRQDGSHGWRPFAREVAYLPGDAQPRVCAHRAPIAGLPEVATGVYRYAPDAVVEVVEAGLWIRPPGGGADVVTTRTAPLDPARNLVRYEASDPVRAGRMRSVAESVIGRLDYPTRLVTGLVPVAGSAGHEHR</sequence>
<proteinExistence type="predicted"/>
<keyword evidence="2" id="KW-1185">Reference proteome</keyword>
<accession>A0ABP5DLF6</accession>
<comment type="caution">
    <text evidence="1">The sequence shown here is derived from an EMBL/GenBank/DDBJ whole genome shotgun (WGS) entry which is preliminary data.</text>
</comment>
<reference evidence="2" key="1">
    <citation type="journal article" date="2019" name="Int. J. Syst. Evol. Microbiol.">
        <title>The Global Catalogue of Microorganisms (GCM) 10K type strain sequencing project: providing services to taxonomists for standard genome sequencing and annotation.</title>
        <authorList>
            <consortium name="The Broad Institute Genomics Platform"/>
            <consortium name="The Broad Institute Genome Sequencing Center for Infectious Disease"/>
            <person name="Wu L."/>
            <person name="Ma J."/>
        </authorList>
    </citation>
    <scope>NUCLEOTIDE SEQUENCE [LARGE SCALE GENOMIC DNA]</scope>
    <source>
        <strain evidence="2">JCM 14545</strain>
    </source>
</reference>
<evidence type="ECO:0000313" key="2">
    <source>
        <dbReference type="Proteomes" id="UP001501116"/>
    </source>
</evidence>
<organism evidence="1 2">
    <name type="scientific">Amycolatopsis minnesotensis</name>
    <dbReference type="NCBI Taxonomy" id="337894"/>
    <lineage>
        <taxon>Bacteria</taxon>
        <taxon>Bacillati</taxon>
        <taxon>Actinomycetota</taxon>
        <taxon>Actinomycetes</taxon>
        <taxon>Pseudonocardiales</taxon>
        <taxon>Pseudonocardiaceae</taxon>
        <taxon>Amycolatopsis</taxon>
    </lineage>
</organism>
<name>A0ABP5DLF6_9PSEU</name>
<protein>
    <submittedName>
        <fullName evidence="1">Uncharacterized protein</fullName>
    </submittedName>
</protein>
<evidence type="ECO:0000313" key="1">
    <source>
        <dbReference type="EMBL" id="GAA1982145.1"/>
    </source>
</evidence>
<dbReference type="EMBL" id="BAAANN010000036">
    <property type="protein sequence ID" value="GAA1982145.1"/>
    <property type="molecule type" value="Genomic_DNA"/>
</dbReference>